<evidence type="ECO:0000313" key="6">
    <source>
        <dbReference type="Proteomes" id="UP001162640"/>
    </source>
</evidence>
<reference evidence="6" key="1">
    <citation type="journal article" date="2023" name="Commun. Biol.">
        <title>Genome analysis of Parmales, the sister group of diatoms, reveals the evolutionary specialization of diatoms from phago-mixotrophs to photoautotrophs.</title>
        <authorList>
            <person name="Ban H."/>
            <person name="Sato S."/>
            <person name="Yoshikawa S."/>
            <person name="Yamada K."/>
            <person name="Nakamura Y."/>
            <person name="Ichinomiya M."/>
            <person name="Sato N."/>
            <person name="Blanc-Mathieu R."/>
            <person name="Endo H."/>
            <person name="Kuwata A."/>
            <person name="Ogata H."/>
        </authorList>
    </citation>
    <scope>NUCLEOTIDE SEQUENCE [LARGE SCALE GENOMIC DNA]</scope>
</reference>
<organism evidence="5 6">
    <name type="scientific">Triparma laevis f. inornata</name>
    <dbReference type="NCBI Taxonomy" id="1714386"/>
    <lineage>
        <taxon>Eukaryota</taxon>
        <taxon>Sar</taxon>
        <taxon>Stramenopiles</taxon>
        <taxon>Ochrophyta</taxon>
        <taxon>Bolidophyceae</taxon>
        <taxon>Parmales</taxon>
        <taxon>Triparmaceae</taxon>
        <taxon>Triparma</taxon>
    </lineage>
</organism>
<keyword evidence="2" id="KW-0436">Ligase</keyword>
<dbReference type="Gene3D" id="3.30.300.30">
    <property type="match status" value="1"/>
</dbReference>
<proteinExistence type="inferred from homology"/>
<evidence type="ECO:0000259" key="3">
    <source>
        <dbReference type="Pfam" id="PF00501"/>
    </source>
</evidence>
<dbReference type="FunFam" id="3.30.300.30:FF:000007">
    <property type="entry name" value="4-coumarate--CoA ligase 2"/>
    <property type="match status" value="1"/>
</dbReference>
<dbReference type="Pfam" id="PF13193">
    <property type="entry name" value="AMP-binding_C"/>
    <property type="match status" value="1"/>
</dbReference>
<dbReference type="EMBL" id="BLQM01000053">
    <property type="protein sequence ID" value="GMH56746.1"/>
    <property type="molecule type" value="Genomic_DNA"/>
</dbReference>
<dbReference type="InterPro" id="IPR042099">
    <property type="entry name" value="ANL_N_sf"/>
</dbReference>
<comment type="caution">
    <text evidence="5">The sequence shown here is derived from an EMBL/GenBank/DDBJ whole genome shotgun (WGS) entry which is preliminary data.</text>
</comment>
<dbReference type="Gene3D" id="2.30.38.10">
    <property type="entry name" value="Luciferase, Domain 3"/>
    <property type="match status" value="1"/>
</dbReference>
<dbReference type="Gene3D" id="3.40.50.12780">
    <property type="entry name" value="N-terminal domain of ligase-like"/>
    <property type="match status" value="1"/>
</dbReference>
<dbReference type="InterPro" id="IPR045851">
    <property type="entry name" value="AMP-bd_C_sf"/>
</dbReference>
<dbReference type="SUPFAM" id="SSF56801">
    <property type="entry name" value="Acetyl-CoA synthetase-like"/>
    <property type="match status" value="1"/>
</dbReference>
<dbReference type="InterPro" id="IPR025110">
    <property type="entry name" value="AMP-bd_C"/>
</dbReference>
<accession>A0A9W6ZQX1</accession>
<evidence type="ECO:0000256" key="2">
    <source>
        <dbReference type="ARBA" id="ARBA00022598"/>
    </source>
</evidence>
<dbReference type="InterPro" id="IPR000873">
    <property type="entry name" value="AMP-dep_synth/lig_dom"/>
</dbReference>
<dbReference type="PANTHER" id="PTHR24096:SF149">
    <property type="entry name" value="AMP-BINDING DOMAIN-CONTAINING PROTEIN-RELATED"/>
    <property type="match status" value="1"/>
</dbReference>
<dbReference type="InterPro" id="IPR020845">
    <property type="entry name" value="AMP-binding_CS"/>
</dbReference>
<dbReference type="Proteomes" id="UP001162640">
    <property type="component" value="Unassembled WGS sequence"/>
</dbReference>
<evidence type="ECO:0008006" key="7">
    <source>
        <dbReference type="Google" id="ProtNLM"/>
    </source>
</evidence>
<protein>
    <recommendedName>
        <fullName evidence="7">4-coumarate--CoA ligase</fullName>
    </recommendedName>
</protein>
<name>A0A9W6ZQX1_9STRA</name>
<dbReference type="PANTHER" id="PTHR24096">
    <property type="entry name" value="LONG-CHAIN-FATTY-ACID--COA LIGASE"/>
    <property type="match status" value="1"/>
</dbReference>
<sequence>MLSALNFLKKSNPRYVMTCSRALSSNIQQSPFGGLDAAPTELLSDYISKDWAKVESQQFIYEGITNSSLTYKQLTERTANFAASMADEVDVTIRTTATVFSPNHIDYLPLVAGFLRAGGIVSPANPLYTEYELRGQIEKSKSTILIAHPMMLETAMKAVEGTGIRKVIVLGGEDGGVAGAVPFDSLAGSHANPIMVTPDYVKKSVSAADLALLPFSSGTTGLPKGTMLSHQNITINLQQFEHPEGKFMSPNSTLISPLPMFHIYGFTASLLHTAKKSNTLVTMANFDLPRFCELVQEFKPERAHLVPPIILGIAKVREMERRVTHPIIDNYDFSSLKMVISAAAPLGAEVEAGVRERLNIGCKQAWGMSELSPVGTVTPDDNLKSGSGTIGPVVAGSEGKIVDLETGEALPPGGKNMGVPSRRSLKPIYTNSSLHFAPHLGLRSPSVTENNTGELCIRGPQVMMGYLDEPDKTRECLTEDGWLHTGDIAYVDEDGYYFIVDRLKELIKYKGFQVAPAELEAVINTNPKVADCAVIPVEDEQGGEVPRAYAVKSGDIDDEELLTYVEERVSPHKKLRGGVVWVDEIPKSTAGKILRRVVIDMDRAS</sequence>
<dbReference type="Pfam" id="PF00501">
    <property type="entry name" value="AMP-binding"/>
    <property type="match status" value="1"/>
</dbReference>
<evidence type="ECO:0000256" key="1">
    <source>
        <dbReference type="ARBA" id="ARBA00006432"/>
    </source>
</evidence>
<feature type="domain" description="AMP-dependent synthetase/ligase" evidence="3">
    <location>
        <begin position="65"/>
        <end position="414"/>
    </location>
</feature>
<feature type="domain" description="AMP-binding enzyme C-terminal" evidence="4">
    <location>
        <begin position="518"/>
        <end position="592"/>
    </location>
</feature>
<gene>
    <name evidence="5" type="ORF">TL16_g02208</name>
</gene>
<dbReference type="GO" id="GO:0016405">
    <property type="term" value="F:CoA-ligase activity"/>
    <property type="evidence" value="ECO:0007669"/>
    <property type="project" value="TreeGrafter"/>
</dbReference>
<evidence type="ECO:0000313" key="5">
    <source>
        <dbReference type="EMBL" id="GMH56746.1"/>
    </source>
</evidence>
<dbReference type="Gene3D" id="3.40.50.980">
    <property type="match status" value="2"/>
</dbReference>
<dbReference type="PROSITE" id="PS00455">
    <property type="entry name" value="AMP_BINDING"/>
    <property type="match status" value="1"/>
</dbReference>
<evidence type="ECO:0000259" key="4">
    <source>
        <dbReference type="Pfam" id="PF13193"/>
    </source>
</evidence>
<dbReference type="AlphaFoldDB" id="A0A9W6ZQX1"/>
<comment type="similarity">
    <text evidence="1">Belongs to the ATP-dependent AMP-binding enzyme family.</text>
</comment>